<reference evidence="4" key="1">
    <citation type="submission" date="2022-08" db="UniProtKB">
        <authorList>
            <consortium name="EnsemblMetazoa"/>
        </authorList>
    </citation>
    <scope>IDENTIFICATION</scope>
    <source>
        <strain evidence="4">Dongola</strain>
    </source>
</reference>
<dbReference type="EnsemblMetazoa" id="AARA000838-RA">
    <property type="protein sequence ID" value="AARA000838-PA"/>
    <property type="gene ID" value="AARA000838"/>
</dbReference>
<evidence type="ECO:0000256" key="1">
    <source>
        <dbReference type="SAM" id="MobiDB-lite"/>
    </source>
</evidence>
<evidence type="ECO:0000313" key="4">
    <source>
        <dbReference type="EnsemblMetazoa" id="AARA000838-PA"/>
    </source>
</evidence>
<dbReference type="GO" id="GO:0005730">
    <property type="term" value="C:nucleolus"/>
    <property type="evidence" value="ECO:0007669"/>
    <property type="project" value="TreeGrafter"/>
</dbReference>
<feature type="compositionally biased region" description="Low complexity" evidence="1">
    <location>
        <begin position="51"/>
        <end position="61"/>
    </location>
</feature>
<evidence type="ECO:0000259" key="3">
    <source>
        <dbReference type="Pfam" id="PF16201"/>
    </source>
</evidence>
<name>A0A182HHY1_ANOAR</name>
<dbReference type="EMBL" id="APCN01002450">
    <property type="status" value="NOT_ANNOTATED_CDS"/>
    <property type="molecule type" value="Genomic_DNA"/>
</dbReference>
<feature type="region of interest" description="Disordered" evidence="1">
    <location>
        <begin position="1"/>
        <end position="79"/>
    </location>
</feature>
<protein>
    <submittedName>
        <fullName evidence="4">Uncharacterized protein</fullName>
    </submittedName>
</protein>
<dbReference type="RefSeq" id="XP_040161660.1">
    <property type="nucleotide sequence ID" value="XM_040305726.1"/>
</dbReference>
<dbReference type="VEuPathDB" id="VectorBase:AARA000838"/>
<dbReference type="PANTHER" id="PTHR13500:SF0">
    <property type="entry name" value="NUCLEOLAR PRE-RIBOSOMAL-ASSOCIATED PROTEIN 1"/>
    <property type="match status" value="1"/>
</dbReference>
<feature type="domain" description="URB1 N-terminal" evidence="2">
    <location>
        <begin position="159"/>
        <end position="449"/>
    </location>
</feature>
<feature type="domain" description="URB1 C-terminal" evidence="3">
    <location>
        <begin position="1699"/>
        <end position="1904"/>
    </location>
</feature>
<evidence type="ECO:0000259" key="2">
    <source>
        <dbReference type="Pfam" id="PF11707"/>
    </source>
</evidence>
<proteinExistence type="predicted"/>
<dbReference type="Pfam" id="PF16201">
    <property type="entry name" value="NopRA1"/>
    <property type="match status" value="1"/>
</dbReference>
<dbReference type="GeneID" id="120899651"/>
<dbReference type="GO" id="GO:0000466">
    <property type="term" value="P:maturation of 5.8S rRNA from tricistronic rRNA transcript (SSU-rRNA, 5.8S rRNA, LSU-rRNA)"/>
    <property type="evidence" value="ECO:0007669"/>
    <property type="project" value="TreeGrafter"/>
</dbReference>
<evidence type="ECO:0000313" key="5">
    <source>
        <dbReference type="Proteomes" id="UP000075840"/>
    </source>
</evidence>
<dbReference type="KEGG" id="aara:120899651"/>
<dbReference type="GO" id="GO:0000463">
    <property type="term" value="P:maturation of LSU-rRNA from tricistronic rRNA transcript (SSU-rRNA, 5.8S rRNA, LSU-rRNA)"/>
    <property type="evidence" value="ECO:0007669"/>
    <property type="project" value="TreeGrafter"/>
</dbReference>
<dbReference type="Proteomes" id="UP000075840">
    <property type="component" value="Unassembled WGS sequence"/>
</dbReference>
<dbReference type="VEuPathDB" id="VectorBase:AARA21_007440"/>
<dbReference type="PANTHER" id="PTHR13500">
    <property type="entry name" value="NUCLEOLAR PRERIBOSOMAL-ASSOCIATED PROTEIN 1"/>
    <property type="match status" value="1"/>
</dbReference>
<accession>A0A182HHY1</accession>
<keyword evidence="5" id="KW-1185">Reference proteome</keyword>
<sequence length="2122" mass="242198">MTTTPVKRKLKSNGVECPVQKKKPKPTNEATGENHAVKKPKKPKQNGTPGGESSTEAAGGAKKPARRMVAGGKSAGMKPRGRLVSQVFRKRNRIGKPNGGYVNPNSKEKLSTKVAENFRKELTTGTMAMTAIRNFLREVYENRELLGYYLRCGGTLVPLMEVLSSCEKEKLTDIADVLHLIQLVMLQCLDYDETHAKYAVKCVRSIMTNYQPVVCSLLQDQGEHAMASKASALRLLRAILLVDATTHWRDVLRMVDTCCAKMTIAEYRESVAKQEGYIGNSVRSAFIEFNLAFLIDTPTQLVRFWLARPALVHPLALNLVFDSAENVILVMSTLKKYVLDNPDMDKYMYRTAFTTDILKALVKAYEWVGPEKQITLEGAKQRVLSAVETFVLPLLTSRRYFLVPKSIELDRASPRYRQLLQDLKHTQLNEHQRRLVLGMLEVCPEVLPATLDMYGGLLKLNSEEVRTMLQSMLTLHKPDELIAKLDETVSAKTLATFVVQTTLPRSMLEHINAALDTRKENIPLYFELLSIMVSRCEQYLQAIERRPLLDQFGRKRVKVEAINKIVAMFPSIDRIMGAMATVRDDRTMKRQEHTLEKAMDILLVCIRSFRAYIEASSFITTFRDILQPAYKNPVVERYFLNYEFKAIKVVIALEPQSVSFNSSLFPSALTLLVKAYLRGDEATRLDATEQLLTLFRNTALFGNRGTEIEFWFQAMADVPQEQMPELVTYLAKEAGNAATQIGHKAKSAQEVDHKLIDDAFVVSAKKQQTELEALFARVEQETDETETMAGSDAALLDAQVELPVADNFFTHMFDRATSRPQKFQKYFEAVVLRYLHYLPHPEIVVRAVKDLKDGCIMGTMVKYAESWVKGSECMLPQKNAIPMRQLNEALVTKKQFSFNPADWKRNKRHVRDELLNLLHQTLFYLCRYIASRTLTPERVQQISIHCKLLLKHLLEPNLLSGRDVGELLEGIFLQRPIIFEHFTIIRHEDGSLRRHVSELVYELMQLLCELPHFASYTELYSNKIVAELMQVSTVESATQLDDEMAHKLQTIFKLSERHCGTLLRHYAQLPADVFVAVGNQRTYHYQQLCLTLQQLIVRNRCRQDNFLPEETVRGLVRVYMECGQAEGTGEAIELEELEQALHGYFSLFPHSIAFVPAELMGVFFDNGRRINKSLVKLATFLLGRGAQFREPFLELIGPNTSKKELMYPLLNVAFRQGILTDAIVEEKEGKTLLGQIYATFKGQILKMLEKPNKAAVIYRENPIASQQLVRLCMPRNECVDFARKKLRIEAVESFQLRVLMEIYEVALKAAVEGGNANTLQTIYCNGFAVLLQCFEALFRSVSSAHYLLQQEAQLQRLNELVLAAYRWTTQATRYHDALGKVSYESVTKVGQWTTFCKNCLKFGIETVRLGENDRRFDERLHVLLKLMALLVQQFYADGQKEQTEIEKYYDWALSHSNFLRVLLMQHQYKPKTSLVQLLYALASKNPAVVSAKHVPLLLGAYGATLTDANRYLLALLQQYERSGVQMHEFRPFLWGETAIKHFSLESRATAQGEEGEGGAAAKPQHSFRTNISEVFSLLMEDKIINLIENFPVWRKLDACSQLPETNFDDLLAQSDPEKRGLLVDYQPTSPVERFVERTRRPHGKKAYHPHGELMELHAPNTELNAVTYDPAFLLPMVNYIYSSEQADMLRKGVRAGILTLPFLCLASNDEQMRLAAGSVLLRLRSHLELTKRLTDTKTWLHLLAIVQRRFIEMYATAASYNEDVHKHGHVPRAPFLSMLFIAETVKLLPNVLSKLHGPMVQYLIHQDVYNFRMVPNFLQLFNSNDVEHDVQRMFMVRTLQQGLKTHRDFAVLRASPILHVMMAFHGSALSNRELNMAILGLLNAIAKIPKSCQFLVDSLGFVGWLSERIDVIESFEFDTIEAFLGLLSDCWYSMQVMACTHRVVPSQQHHSPRSTVFFQRGILILVLKFVPLLSPRSSSTTLTRFLNLLEKTTSTRHGYHHLMTLVSVDVMEQLMQYFEELFAEHMWCVRYVRQCGTFAIDDDVTMGRTLQGAGVDQTTILVLLGLRRFVVSWCQFQQDESGIAVRHELEEVDVVMEAVSEENGEEEKEEEQEDGDNEEEET</sequence>
<feature type="compositionally biased region" description="Basic residues" evidence="1">
    <location>
        <begin position="1"/>
        <end position="11"/>
    </location>
</feature>
<dbReference type="InterPro" id="IPR021714">
    <property type="entry name" value="URB1_N"/>
</dbReference>
<dbReference type="InterPro" id="IPR032436">
    <property type="entry name" value="URB1_C"/>
</dbReference>
<organism evidence="4 5">
    <name type="scientific">Anopheles arabiensis</name>
    <name type="common">Mosquito</name>
    <dbReference type="NCBI Taxonomy" id="7173"/>
    <lineage>
        <taxon>Eukaryota</taxon>
        <taxon>Metazoa</taxon>
        <taxon>Ecdysozoa</taxon>
        <taxon>Arthropoda</taxon>
        <taxon>Hexapoda</taxon>
        <taxon>Insecta</taxon>
        <taxon>Pterygota</taxon>
        <taxon>Neoptera</taxon>
        <taxon>Endopterygota</taxon>
        <taxon>Diptera</taxon>
        <taxon>Nematocera</taxon>
        <taxon>Culicoidea</taxon>
        <taxon>Culicidae</taxon>
        <taxon>Anophelinae</taxon>
        <taxon>Anopheles</taxon>
    </lineage>
</organism>
<dbReference type="InterPro" id="IPR039844">
    <property type="entry name" value="URB1"/>
</dbReference>
<feature type="region of interest" description="Disordered" evidence="1">
    <location>
        <begin position="2097"/>
        <end position="2122"/>
    </location>
</feature>
<dbReference type="Pfam" id="PF11707">
    <property type="entry name" value="Npa1"/>
    <property type="match status" value="1"/>
</dbReference>